<dbReference type="InterPro" id="IPR029510">
    <property type="entry name" value="Ald_DH_CS_GLU"/>
</dbReference>
<dbReference type="Pfam" id="PF00171">
    <property type="entry name" value="Aldedh"/>
    <property type="match status" value="1"/>
</dbReference>
<keyword evidence="10" id="KW-1185">Reference proteome</keyword>
<comment type="caution">
    <text evidence="9">The sequence shown here is derived from an EMBL/GenBank/DDBJ whole genome shotgun (WGS) entry which is preliminary data.</text>
</comment>
<gene>
    <name evidence="9" type="ORF">EMQ25_12180</name>
</gene>
<keyword evidence="4" id="KW-0558">Oxidation</keyword>
<evidence type="ECO:0000259" key="8">
    <source>
        <dbReference type="Pfam" id="PF00171"/>
    </source>
</evidence>
<keyword evidence="3" id="KW-0520">NAD</keyword>
<comment type="similarity">
    <text evidence="1 7">Belongs to the aldehyde dehydrogenase family.</text>
</comment>
<evidence type="ECO:0000256" key="7">
    <source>
        <dbReference type="RuleBase" id="RU003345"/>
    </source>
</evidence>
<evidence type="ECO:0000256" key="3">
    <source>
        <dbReference type="ARBA" id="ARBA00023027"/>
    </source>
</evidence>
<dbReference type="FunFam" id="3.40.309.10:FF:000012">
    <property type="entry name" value="Betaine aldehyde dehydrogenase"/>
    <property type="match status" value="1"/>
</dbReference>
<dbReference type="PANTHER" id="PTHR43860:SF2">
    <property type="entry name" value="BETAINE ALDEHYDE DEHYDROGENASE-RELATED"/>
    <property type="match status" value="1"/>
</dbReference>
<dbReference type="AlphaFoldDB" id="A0A433X7Q4"/>
<reference evidence="9 10" key="1">
    <citation type="journal article" date="2016" name="Int. J. Syst. Evol. Microbiol.">
        <title>Arsenicitalea aurantiaca gen. nov., sp. nov., a new member of the family Hyphomicrobiaceae, isolated from high-arsenic sediment.</title>
        <authorList>
            <person name="Mu Y."/>
            <person name="Zhou L."/>
            <person name="Zeng X.C."/>
            <person name="Liu L."/>
            <person name="Pan Y."/>
            <person name="Chen X."/>
            <person name="Wang J."/>
            <person name="Li S."/>
            <person name="Li W.J."/>
            <person name="Wang Y."/>
        </authorList>
    </citation>
    <scope>NUCLEOTIDE SEQUENCE [LARGE SCALE GENOMIC DNA]</scope>
    <source>
        <strain evidence="9 10">42-50</strain>
    </source>
</reference>
<accession>A0A433X7Q4</accession>
<dbReference type="Gene3D" id="3.40.605.10">
    <property type="entry name" value="Aldehyde Dehydrogenase, Chain A, domain 1"/>
    <property type="match status" value="1"/>
</dbReference>
<evidence type="ECO:0000256" key="2">
    <source>
        <dbReference type="ARBA" id="ARBA00023002"/>
    </source>
</evidence>
<dbReference type="SUPFAM" id="SSF53720">
    <property type="entry name" value="ALDH-like"/>
    <property type="match status" value="1"/>
</dbReference>
<dbReference type="InterPro" id="IPR016163">
    <property type="entry name" value="Ald_DH_C"/>
</dbReference>
<dbReference type="InterPro" id="IPR016160">
    <property type="entry name" value="Ald_DH_CS_CYS"/>
</dbReference>
<organism evidence="9 10">
    <name type="scientific">Arsenicitalea aurantiaca</name>
    <dbReference type="NCBI Taxonomy" id="1783274"/>
    <lineage>
        <taxon>Bacteria</taxon>
        <taxon>Pseudomonadati</taxon>
        <taxon>Pseudomonadota</taxon>
        <taxon>Alphaproteobacteria</taxon>
        <taxon>Hyphomicrobiales</taxon>
        <taxon>Devosiaceae</taxon>
        <taxon>Arsenicitalea</taxon>
    </lineage>
</organism>
<feature type="domain" description="Aldehyde dehydrogenase" evidence="8">
    <location>
        <begin position="80"/>
        <end position="534"/>
    </location>
</feature>
<dbReference type="InterPro" id="IPR016162">
    <property type="entry name" value="Ald_DH_N"/>
</dbReference>
<evidence type="ECO:0000256" key="4">
    <source>
        <dbReference type="ARBA" id="ARBA00023097"/>
    </source>
</evidence>
<dbReference type="PANTHER" id="PTHR43860">
    <property type="entry name" value="BETAINE ALDEHYDE DEHYDROGENASE"/>
    <property type="match status" value="1"/>
</dbReference>
<dbReference type="PROSITE" id="PS00070">
    <property type="entry name" value="ALDEHYDE_DEHYDR_CYS"/>
    <property type="match status" value="1"/>
</dbReference>
<protein>
    <submittedName>
        <fullName evidence="9">Aldehyde dehydrogenase family protein</fullName>
    </submittedName>
</protein>
<dbReference type="PROSITE" id="PS00687">
    <property type="entry name" value="ALDEHYDE_DEHYDR_GLU"/>
    <property type="match status" value="1"/>
</dbReference>
<evidence type="ECO:0000313" key="10">
    <source>
        <dbReference type="Proteomes" id="UP000281547"/>
    </source>
</evidence>
<dbReference type="InterPro" id="IPR015590">
    <property type="entry name" value="Aldehyde_DH_dom"/>
</dbReference>
<evidence type="ECO:0000256" key="6">
    <source>
        <dbReference type="PROSITE-ProRule" id="PRU10007"/>
    </source>
</evidence>
<proteinExistence type="inferred from homology"/>
<dbReference type="OrthoDB" id="9812625at2"/>
<dbReference type="EMBL" id="RZNJ01000004">
    <property type="protein sequence ID" value="RUT30080.1"/>
    <property type="molecule type" value="Genomic_DNA"/>
</dbReference>
<name>A0A433X7Q4_9HYPH</name>
<evidence type="ECO:0000256" key="5">
    <source>
        <dbReference type="ARBA" id="ARBA00037921"/>
    </source>
</evidence>
<dbReference type="Proteomes" id="UP000281547">
    <property type="component" value="Unassembled WGS sequence"/>
</dbReference>
<evidence type="ECO:0000256" key="1">
    <source>
        <dbReference type="ARBA" id="ARBA00009986"/>
    </source>
</evidence>
<dbReference type="Gene3D" id="3.40.309.10">
    <property type="entry name" value="Aldehyde Dehydrogenase, Chain A, domain 2"/>
    <property type="match status" value="1"/>
</dbReference>
<keyword evidence="2 7" id="KW-0560">Oxidoreductase</keyword>
<feature type="active site" evidence="6">
    <location>
        <position position="312"/>
    </location>
</feature>
<evidence type="ECO:0000313" key="9">
    <source>
        <dbReference type="EMBL" id="RUT30080.1"/>
    </source>
</evidence>
<dbReference type="GO" id="GO:0016620">
    <property type="term" value="F:oxidoreductase activity, acting on the aldehyde or oxo group of donors, NAD or NADP as acceptor"/>
    <property type="evidence" value="ECO:0007669"/>
    <property type="project" value="InterPro"/>
</dbReference>
<dbReference type="FunFam" id="3.40.605.10:FF:000007">
    <property type="entry name" value="NAD/NADP-dependent betaine aldehyde dehydrogenase"/>
    <property type="match status" value="1"/>
</dbReference>
<dbReference type="InterPro" id="IPR016161">
    <property type="entry name" value="Ald_DH/histidinol_DH"/>
</dbReference>
<sequence length="544" mass="57692">MPWAAPSRFSSALWRILSPRLRQSPARDDFPCRHQRKLLPIESYRINVESCLEGILVGSVSNTVEILEDRLFIDGRFIEAANQDRLAILSPIDGQVIGEVAFAGPQDVESAVEAAERAFVSWSSLSFKARAGFLDAIADHLDQRRNDLARLTARNNGKPLAQALMDVDDAVACYRYYASLAGLPGEEDVPGLEGGLVAHKDRLPLGPVALIVPWNFPLTTAAWKVAPALVAGCTVVLKVSEVTPFAELSLGSAAIAAGLPPGVLNILVGGPEAGERLVRDLRIAKISFTGSNRVGSSVMAAAAERAVPVTLELGGKSPIIVFDDVDPDWAAQIVAEGIFTNCGQVCSANSRLIVQEGIADALEERLVELARTMTIGDPLDPATTLGPLTSSAQYEKVIGFFDAARAEGLACLAGGDALGRPGYYVAPTIYGNVPVTSRLWREEIFGPVLVTRRFRTEAEGVALAADTPFGLGAVVLSGDIERAERVGRALRAGNVWVNTGQMVFPQGNWGGFGASGFGRELGLAAIEGFTGIRQIISASPRAGA</sequence>
<comment type="pathway">
    <text evidence="5">Amine and polyamine biosynthesis; betaine biosynthesis via choline pathway; betaine from betaine aldehyde: step 1/1.</text>
</comment>